<dbReference type="OrthoDB" id="9774865at2"/>
<dbReference type="SUPFAM" id="SSF52172">
    <property type="entry name" value="CheY-like"/>
    <property type="match status" value="1"/>
</dbReference>
<keyword evidence="7" id="KW-1185">Reference proteome</keyword>
<dbReference type="Gene3D" id="2.40.50.1020">
    <property type="entry name" value="LytTr DNA-binding domain"/>
    <property type="match status" value="1"/>
</dbReference>
<evidence type="ECO:0000259" key="4">
    <source>
        <dbReference type="PROSITE" id="PS50110"/>
    </source>
</evidence>
<dbReference type="EMBL" id="JEOB01000002">
    <property type="protein sequence ID" value="EXM40058.1"/>
    <property type="molecule type" value="Genomic_DNA"/>
</dbReference>
<dbReference type="GO" id="GO:0003677">
    <property type="term" value="F:DNA binding"/>
    <property type="evidence" value="ECO:0007669"/>
    <property type="project" value="InterPro"/>
</dbReference>
<evidence type="ECO:0000256" key="3">
    <source>
        <dbReference type="PROSITE-ProRule" id="PRU00169"/>
    </source>
</evidence>
<proteinExistence type="predicted"/>
<dbReference type="SMART" id="SM00850">
    <property type="entry name" value="LytTR"/>
    <property type="match status" value="1"/>
</dbReference>
<dbReference type="Gene3D" id="3.40.50.2300">
    <property type="match status" value="1"/>
</dbReference>
<dbReference type="AlphaFoldDB" id="A0A011VZV2"/>
<comment type="function">
    <text evidence="2">May play the central regulatory role in sporulation. It may be an element of the effector pathway responsible for the activation of sporulation genes in response to nutritional stress. Spo0A may act in concert with spo0H (a sigma factor) to control the expression of some genes that are critical to the sporulation process.</text>
</comment>
<evidence type="ECO:0000259" key="5">
    <source>
        <dbReference type="PROSITE" id="PS50930"/>
    </source>
</evidence>
<organism evidence="6 7">
    <name type="scientific">Ruminococcus albus SY3</name>
    <dbReference type="NCBI Taxonomy" id="1341156"/>
    <lineage>
        <taxon>Bacteria</taxon>
        <taxon>Bacillati</taxon>
        <taxon>Bacillota</taxon>
        <taxon>Clostridia</taxon>
        <taxon>Eubacteriales</taxon>
        <taxon>Oscillospiraceae</taxon>
        <taxon>Ruminococcus</taxon>
    </lineage>
</organism>
<dbReference type="InterPro" id="IPR046947">
    <property type="entry name" value="LytR-like"/>
</dbReference>
<keyword evidence="3" id="KW-0597">Phosphoprotein</keyword>
<evidence type="ECO:0000313" key="6">
    <source>
        <dbReference type="EMBL" id="EXM40058.1"/>
    </source>
</evidence>
<dbReference type="Pfam" id="PF04397">
    <property type="entry name" value="LytTR"/>
    <property type="match status" value="1"/>
</dbReference>
<dbReference type="InterPro" id="IPR007492">
    <property type="entry name" value="LytTR_DNA-bd_dom"/>
</dbReference>
<dbReference type="PATRIC" id="fig|1341156.4.peg.895"/>
<name>A0A011VZV2_RUMAL</name>
<dbReference type="InterPro" id="IPR011006">
    <property type="entry name" value="CheY-like_superfamily"/>
</dbReference>
<gene>
    <name evidence="6" type="ORF">RASY3_04660</name>
</gene>
<feature type="domain" description="HTH LytTR-type" evidence="5">
    <location>
        <begin position="143"/>
        <end position="228"/>
    </location>
</feature>
<evidence type="ECO:0000256" key="2">
    <source>
        <dbReference type="ARBA" id="ARBA00024867"/>
    </source>
</evidence>
<dbReference type="SMART" id="SM00448">
    <property type="entry name" value="REC"/>
    <property type="match status" value="1"/>
</dbReference>
<dbReference type="GO" id="GO:0000156">
    <property type="term" value="F:phosphorelay response regulator activity"/>
    <property type="evidence" value="ECO:0007669"/>
    <property type="project" value="InterPro"/>
</dbReference>
<dbReference type="PANTHER" id="PTHR37299:SF1">
    <property type="entry name" value="STAGE 0 SPORULATION PROTEIN A HOMOLOG"/>
    <property type="match status" value="1"/>
</dbReference>
<accession>A0A011VZV2</accession>
<feature type="domain" description="Response regulatory" evidence="4">
    <location>
        <begin position="2"/>
        <end position="118"/>
    </location>
</feature>
<dbReference type="Pfam" id="PF00072">
    <property type="entry name" value="Response_reg"/>
    <property type="match status" value="1"/>
</dbReference>
<dbReference type="Proteomes" id="UP000021369">
    <property type="component" value="Unassembled WGS sequence"/>
</dbReference>
<comment type="caution">
    <text evidence="6">The sequence shown here is derived from an EMBL/GenBank/DDBJ whole genome shotgun (WGS) entry which is preliminary data.</text>
</comment>
<dbReference type="PANTHER" id="PTHR37299">
    <property type="entry name" value="TRANSCRIPTIONAL REGULATOR-RELATED"/>
    <property type="match status" value="1"/>
</dbReference>
<evidence type="ECO:0000256" key="1">
    <source>
        <dbReference type="ARBA" id="ARBA00018672"/>
    </source>
</evidence>
<dbReference type="RefSeq" id="WP_024858013.1">
    <property type="nucleotide sequence ID" value="NZ_JEOB01000002.1"/>
</dbReference>
<sequence length="236" mass="27387">MKIAVCDDEKVFRNDIIELLNKYSSENNIILDITEFDDGGKLVASKTVFDMIFLDHQMKDLNGLDTIKSIREKNIETKVVFVSSYSEIVFDSMKYNAFRFIVKPVSKDKLYEAMDSALEISNSERKLIVKDEMYNESIVVYEKDVIYAQADNVYTYIITEKGSYRYPYNLSALEEELDSGGFFRTNRSYIVNLEHINSYDKTGIILSNGHKAVISRGKYKDFNNCYLNYLKRATSR</sequence>
<feature type="modified residue" description="4-aspartylphosphate" evidence="3">
    <location>
        <position position="55"/>
    </location>
</feature>
<dbReference type="InterPro" id="IPR001789">
    <property type="entry name" value="Sig_transdc_resp-reg_receiver"/>
</dbReference>
<dbReference type="PROSITE" id="PS50930">
    <property type="entry name" value="HTH_LYTTR"/>
    <property type="match status" value="1"/>
</dbReference>
<reference evidence="6 7" key="1">
    <citation type="submission" date="2013-06" db="EMBL/GenBank/DDBJ databases">
        <title>Rumen cellulosomics: divergent fiber-degrading strategies revealed by comparative genome-wide analysis of six Ruminococcal strains.</title>
        <authorList>
            <person name="Dassa B."/>
            <person name="Borovok I."/>
            <person name="Lamed R."/>
            <person name="Flint H."/>
            <person name="Yeoman C.J."/>
            <person name="White B."/>
            <person name="Bayer E.A."/>
        </authorList>
    </citation>
    <scope>NUCLEOTIDE SEQUENCE [LARGE SCALE GENOMIC DNA]</scope>
    <source>
        <strain evidence="6 7">SY3</strain>
    </source>
</reference>
<evidence type="ECO:0000313" key="7">
    <source>
        <dbReference type="Proteomes" id="UP000021369"/>
    </source>
</evidence>
<dbReference type="PROSITE" id="PS50110">
    <property type="entry name" value="RESPONSE_REGULATORY"/>
    <property type="match status" value="1"/>
</dbReference>
<protein>
    <recommendedName>
        <fullName evidence="1">Stage 0 sporulation protein A homolog</fullName>
    </recommendedName>
</protein>